<evidence type="ECO:0000259" key="1">
    <source>
        <dbReference type="Pfam" id="PF18962"/>
    </source>
</evidence>
<dbReference type="NCBIfam" id="TIGR02608">
    <property type="entry name" value="delta_60_rpt"/>
    <property type="match status" value="6"/>
</dbReference>
<comment type="caution">
    <text evidence="2">The sequence shown here is derived from an EMBL/GenBank/DDBJ whole genome shotgun (WGS) entry which is preliminary data.</text>
</comment>
<protein>
    <submittedName>
        <fullName evidence="2">T9SS type A sorting domain-containing protein</fullName>
    </submittedName>
</protein>
<name>A0ABS8AFG8_9BACT</name>
<keyword evidence="3" id="KW-1185">Reference proteome</keyword>
<sequence>MRILTPAASTLLLGLINTVSYGQVYSLDPGFGTAGKATIAFPAAAATDVATSLVLQPDGKIVVAGQNNDSFGVARLTATGLPDATFGTAGTANTTFAPPLGASPTITIQYAQATTLLLQADGKLVAAGLVRSSGPSYRGYARYLPSGVLDTSFDGDGKVIPYNSEGSLGSSVTGLKQQADGKLLSIGRQMGLTGSVSSPLYRLETNGAADNTYTWTYPSAGPNSSNPIFDKTVSASAVDATGRLITAGAHFVSNQNYTGPQGPALVRYTNTGQPDATFGTDGLAILTAANGGSGLEWKKMALLPDGKILVGSLKVRGVGAQQRVDSVSIARYTANGTLDLAFGRRGLATTNFSGVAATNGQALSGLHVLPGGDITYGVLTDAGTFNVVQVSGNGRQVTLPSVIALPGLQVADMILQPDGKALLVGTQTDGAAKRFTVVRLTTTALLGTRGRLSDAQVQLFPNPAAQSITLRLAGIAESQSFKLQVFDVLGREVLAQAAARLVGGAVQLPLQTLRPGSYTLRAQGTDFTVTRQFVRTE</sequence>
<evidence type="ECO:0000313" key="2">
    <source>
        <dbReference type="EMBL" id="MCB2378854.1"/>
    </source>
</evidence>
<reference evidence="2" key="1">
    <citation type="submission" date="2021-10" db="EMBL/GenBank/DDBJ databases">
        <authorList>
            <person name="Dean J.D."/>
            <person name="Kim M.K."/>
            <person name="Newey C.N."/>
            <person name="Stoker T.S."/>
            <person name="Thompson D.W."/>
            <person name="Grose J.H."/>
        </authorList>
    </citation>
    <scope>NUCLEOTIDE SEQUENCE</scope>
    <source>
        <strain evidence="2">BT635</strain>
    </source>
</reference>
<dbReference type="InterPro" id="IPR013431">
    <property type="entry name" value="Delta_60_rpt"/>
</dbReference>
<dbReference type="RefSeq" id="WP_226187041.1">
    <property type="nucleotide sequence ID" value="NZ_JAJADQ010000007.1"/>
</dbReference>
<accession>A0ABS8AFG8</accession>
<gene>
    <name evidence="2" type="ORF">LGH70_14730</name>
</gene>
<dbReference type="NCBIfam" id="TIGR04183">
    <property type="entry name" value="Por_Secre_tail"/>
    <property type="match status" value="1"/>
</dbReference>
<dbReference type="Pfam" id="PF18962">
    <property type="entry name" value="Por_Secre_tail"/>
    <property type="match status" value="1"/>
</dbReference>
<dbReference type="InterPro" id="IPR026444">
    <property type="entry name" value="Secre_tail"/>
</dbReference>
<feature type="domain" description="Secretion system C-terminal sorting" evidence="1">
    <location>
        <begin position="459"/>
        <end position="532"/>
    </location>
</feature>
<evidence type="ECO:0000313" key="3">
    <source>
        <dbReference type="Proteomes" id="UP001165297"/>
    </source>
</evidence>
<organism evidence="2 3">
    <name type="scientific">Hymenobacter nitidus</name>
    <dbReference type="NCBI Taxonomy" id="2880929"/>
    <lineage>
        <taxon>Bacteria</taxon>
        <taxon>Pseudomonadati</taxon>
        <taxon>Bacteroidota</taxon>
        <taxon>Cytophagia</taxon>
        <taxon>Cytophagales</taxon>
        <taxon>Hymenobacteraceae</taxon>
        <taxon>Hymenobacter</taxon>
    </lineage>
</organism>
<dbReference type="EMBL" id="JAJADQ010000007">
    <property type="protein sequence ID" value="MCB2378854.1"/>
    <property type="molecule type" value="Genomic_DNA"/>
</dbReference>
<dbReference type="Gene3D" id="2.80.10.50">
    <property type="match status" value="3"/>
</dbReference>
<dbReference type="Pfam" id="PF17164">
    <property type="entry name" value="DUF5122"/>
    <property type="match status" value="4"/>
</dbReference>
<dbReference type="Proteomes" id="UP001165297">
    <property type="component" value="Unassembled WGS sequence"/>
</dbReference>
<proteinExistence type="predicted"/>
<dbReference type="SUPFAM" id="SSF63829">
    <property type="entry name" value="Calcium-dependent phosphotriesterase"/>
    <property type="match status" value="1"/>
</dbReference>